<evidence type="ECO:0008006" key="2">
    <source>
        <dbReference type="Google" id="ProtNLM"/>
    </source>
</evidence>
<evidence type="ECO:0000313" key="1">
    <source>
        <dbReference type="EMBL" id="GFA73863.1"/>
    </source>
</evidence>
<protein>
    <recommendedName>
        <fullName evidence="2">RNA-directed DNA polymerase, eukaryota</fullName>
    </recommendedName>
</protein>
<proteinExistence type="predicted"/>
<dbReference type="EMBL" id="BKCJ010478638">
    <property type="protein sequence ID" value="GFA73863.1"/>
    <property type="molecule type" value="Genomic_DNA"/>
</dbReference>
<dbReference type="InterPro" id="IPR036691">
    <property type="entry name" value="Endo/exonu/phosph_ase_sf"/>
</dbReference>
<dbReference type="AlphaFoldDB" id="A0A699K838"/>
<gene>
    <name evidence="1" type="ORF">Tci_645835</name>
</gene>
<dbReference type="SUPFAM" id="SSF56219">
    <property type="entry name" value="DNase I-like"/>
    <property type="match status" value="1"/>
</dbReference>
<accession>A0A699K838</accession>
<reference evidence="1" key="1">
    <citation type="journal article" date="2019" name="Sci. Rep.">
        <title>Draft genome of Tanacetum cinerariifolium, the natural source of mosquito coil.</title>
        <authorList>
            <person name="Yamashiro T."/>
            <person name="Shiraishi A."/>
            <person name="Satake H."/>
            <person name="Nakayama K."/>
        </authorList>
    </citation>
    <scope>NUCLEOTIDE SEQUENCE</scope>
</reference>
<dbReference type="Gene3D" id="3.60.10.10">
    <property type="entry name" value="Endonuclease/exonuclease/phosphatase"/>
    <property type="match status" value="1"/>
</dbReference>
<comment type="caution">
    <text evidence="1">The sequence shown here is derived from an EMBL/GenBank/DDBJ whole genome shotgun (WGS) entry which is preliminary data.</text>
</comment>
<sequence length="317" mass="36062">MGQGHLGRSGEGLGTVPVWWGCTGMAGEEARFWAGKFVKVSEKRLLWDYLQSEICKWNGEVVIMGDFNEVRYKSDRYGSKFNAHSAMVFNSFILNSGLVEVFSDHRPILLRDAHVDYGPTPFIFFHYWLEMEGFAKMVEDGWRDSPCDRSNALRNLTGKLKHLKNDIRVWNKTKGNSNRDAKAQLKLELEVVDLCIDNGNGTADDIKRGGEIVNKLQDIDKLHALETAQKAKVKKEFRDHFSKRFCKPGLRNVNIQMTFSNQISVDQKRDLEGEVTNDEIKRLCGIVVQIKLQVQTDSHLVSMENSGILSTMTCVMP</sequence>
<name>A0A699K838_TANCI</name>
<organism evidence="1">
    <name type="scientific">Tanacetum cinerariifolium</name>
    <name type="common">Dalmatian daisy</name>
    <name type="synonym">Chrysanthemum cinerariifolium</name>
    <dbReference type="NCBI Taxonomy" id="118510"/>
    <lineage>
        <taxon>Eukaryota</taxon>
        <taxon>Viridiplantae</taxon>
        <taxon>Streptophyta</taxon>
        <taxon>Embryophyta</taxon>
        <taxon>Tracheophyta</taxon>
        <taxon>Spermatophyta</taxon>
        <taxon>Magnoliopsida</taxon>
        <taxon>eudicotyledons</taxon>
        <taxon>Gunneridae</taxon>
        <taxon>Pentapetalae</taxon>
        <taxon>asterids</taxon>
        <taxon>campanulids</taxon>
        <taxon>Asterales</taxon>
        <taxon>Asteraceae</taxon>
        <taxon>Asteroideae</taxon>
        <taxon>Anthemideae</taxon>
        <taxon>Anthemidinae</taxon>
        <taxon>Tanacetum</taxon>
    </lineage>
</organism>